<gene>
    <name evidence="2" type="primary">traK</name>
    <name evidence="2" type="ORF">DSL64_04095</name>
</gene>
<feature type="transmembrane region" description="Helical" evidence="1">
    <location>
        <begin position="12"/>
        <end position="35"/>
    </location>
</feature>
<dbReference type="NCBIfam" id="TIGR03781">
    <property type="entry name" value="Bac_Flav_CT_K"/>
    <property type="match status" value="1"/>
</dbReference>
<keyword evidence="1" id="KW-1133">Transmembrane helix</keyword>
<evidence type="ECO:0000256" key="1">
    <source>
        <dbReference type="SAM" id="Phobius"/>
    </source>
</evidence>
<evidence type="ECO:0000313" key="2">
    <source>
        <dbReference type="EMBL" id="REA63629.1"/>
    </source>
</evidence>
<accession>A0A3D8YGV2</accession>
<protein>
    <submittedName>
        <fullName evidence="2">Conjugative transposon protein TraK</fullName>
    </submittedName>
</protein>
<reference evidence="2 3" key="1">
    <citation type="submission" date="2018-07" db="EMBL/GenBank/DDBJ databases">
        <title>Dyadobacter roseus sp. nov., isolated from rose rhizosphere soil.</title>
        <authorList>
            <person name="Chen L."/>
        </authorList>
    </citation>
    <scope>NUCLEOTIDE SEQUENCE [LARGE SCALE GENOMIC DNA]</scope>
    <source>
        <strain evidence="2 3">RS19</strain>
    </source>
</reference>
<dbReference type="InterPro" id="IPR022276">
    <property type="entry name" value="Conjug_transposon_TraK"/>
</dbReference>
<keyword evidence="1" id="KW-0812">Transmembrane</keyword>
<dbReference type="Proteomes" id="UP000256373">
    <property type="component" value="Unassembled WGS sequence"/>
</dbReference>
<dbReference type="AlphaFoldDB" id="A0A3D8YGV2"/>
<name>A0A3D8YGV2_9BACT</name>
<dbReference type="RefSeq" id="WP_115829378.1">
    <property type="nucleotide sequence ID" value="NZ_QNUL01000002.1"/>
</dbReference>
<organism evidence="2 3">
    <name type="scientific">Dyadobacter luteus</name>
    <dbReference type="NCBI Taxonomy" id="2259619"/>
    <lineage>
        <taxon>Bacteria</taxon>
        <taxon>Pseudomonadati</taxon>
        <taxon>Bacteroidota</taxon>
        <taxon>Cytophagia</taxon>
        <taxon>Cytophagales</taxon>
        <taxon>Spirosomataceae</taxon>
        <taxon>Dyadobacter</taxon>
    </lineage>
</organism>
<dbReference type="EMBL" id="QNUL01000002">
    <property type="protein sequence ID" value="REA63629.1"/>
    <property type="molecule type" value="Genomic_DNA"/>
</dbReference>
<proteinExistence type="predicted"/>
<comment type="caution">
    <text evidence="2">The sequence shown here is derived from an EMBL/GenBank/DDBJ whole genome shotgun (WGS) entry which is preliminary data.</text>
</comment>
<keyword evidence="3" id="KW-1185">Reference proteome</keyword>
<evidence type="ECO:0000313" key="3">
    <source>
        <dbReference type="Proteomes" id="UP000256373"/>
    </source>
</evidence>
<dbReference type="OrthoDB" id="1039148at2"/>
<sequence>MFSKAKDIQRAFSHIRVFTFLVVVCSFLFCCFAVYKSYQLTGQSSDRIFILADGKVLEAYASDRRDNIAVEARDHVASFHRFFFTLDPDEKAIQSNVVKALYLADGSAKKQYDNLRESGFYTSIISGNISQQISVDSVTVDTGKYPYYFRCRASQQIVRATSIVTRSLVTEGHLRTVSRSDHNPHGFLIEGWTTLENKDISSQNRVLRNNPIF</sequence>
<keyword evidence="1" id="KW-0472">Membrane</keyword>